<sequence length="179" mass="18672">MPNDTYVGEINMFAGNFAIRNTALCNGQILAIQQNTALFSLLGTTYGGNGSTTFMLPNLMGKCPIHRSDTHPLGETAGTESVTLLQTEMPTHDHGQAVQAAIGTGGAAVTATAIDSLPGTTTGTALYTSNPTNTFMTPLTTNLSGPTSIAGSSHPHNNLQPYLAVNFLISLYGIFPARN</sequence>
<evidence type="ECO:0000313" key="3">
    <source>
        <dbReference type="Proteomes" id="UP000094313"/>
    </source>
</evidence>
<feature type="domain" description="Phage tail collar" evidence="1">
    <location>
        <begin position="8"/>
        <end position="64"/>
    </location>
</feature>
<dbReference type="EMBL" id="CP017141">
    <property type="protein sequence ID" value="AOM80465.1"/>
    <property type="molecule type" value="Genomic_DNA"/>
</dbReference>
<evidence type="ECO:0000259" key="1">
    <source>
        <dbReference type="Pfam" id="PF07484"/>
    </source>
</evidence>
<dbReference type="KEGG" id="psty:BFS30_26870"/>
<dbReference type="Proteomes" id="UP000094313">
    <property type="component" value="Chromosome"/>
</dbReference>
<proteinExistence type="predicted"/>
<dbReference type="AlphaFoldDB" id="A0A1D7QPC4"/>
<reference evidence="2 3" key="1">
    <citation type="submission" date="2016-08" db="EMBL/GenBank/DDBJ databases">
        <authorList>
            <person name="Seilhamer J.J."/>
        </authorList>
    </citation>
    <scope>NUCLEOTIDE SEQUENCE [LARGE SCALE GENOMIC DNA]</scope>
    <source>
        <strain evidence="2 3">DX4</strain>
    </source>
</reference>
<dbReference type="SUPFAM" id="SSF88874">
    <property type="entry name" value="Receptor-binding domain of short tail fibre protein gp12"/>
    <property type="match status" value="1"/>
</dbReference>
<keyword evidence="3" id="KW-1185">Reference proteome</keyword>
<organism evidence="2 3">
    <name type="scientific">Pedobacter steynii</name>
    <dbReference type="NCBI Taxonomy" id="430522"/>
    <lineage>
        <taxon>Bacteria</taxon>
        <taxon>Pseudomonadati</taxon>
        <taxon>Bacteroidota</taxon>
        <taxon>Sphingobacteriia</taxon>
        <taxon>Sphingobacteriales</taxon>
        <taxon>Sphingobacteriaceae</taxon>
        <taxon>Pedobacter</taxon>
    </lineage>
</organism>
<dbReference type="Pfam" id="PF07484">
    <property type="entry name" value="Collar"/>
    <property type="match status" value="1"/>
</dbReference>
<dbReference type="InterPro" id="IPR037053">
    <property type="entry name" value="Phage_tail_collar_dom_sf"/>
</dbReference>
<name>A0A1D7QPC4_9SPHI</name>
<gene>
    <name evidence="2" type="ORF">BFS30_26870</name>
</gene>
<dbReference type="InterPro" id="IPR011083">
    <property type="entry name" value="Phage_tail_collar_dom"/>
</dbReference>
<dbReference type="Gene3D" id="3.90.1340.10">
    <property type="entry name" value="Phage tail collar domain"/>
    <property type="match status" value="1"/>
</dbReference>
<evidence type="ECO:0000313" key="2">
    <source>
        <dbReference type="EMBL" id="AOM80465.1"/>
    </source>
</evidence>
<accession>A0A1D7QPC4</accession>
<dbReference type="OrthoDB" id="9810174at2"/>
<protein>
    <recommendedName>
        <fullName evidence="1">Phage tail collar domain-containing protein</fullName>
    </recommendedName>
</protein>
<dbReference type="RefSeq" id="WP_069382123.1">
    <property type="nucleotide sequence ID" value="NZ_CP017141.1"/>
</dbReference>